<evidence type="ECO:0000313" key="9">
    <source>
        <dbReference type="Proteomes" id="UP001139333"/>
    </source>
</evidence>
<keyword evidence="1 5" id="KW-0732">Signal</keyword>
<dbReference type="Pfam" id="PF09864">
    <property type="entry name" value="MliC"/>
    <property type="match status" value="1"/>
</dbReference>
<feature type="chain" id="PRO_5040908704" evidence="5">
    <location>
        <begin position="23"/>
        <end position="207"/>
    </location>
</feature>
<dbReference type="GO" id="GO:0005576">
    <property type="term" value="C:extracellular region"/>
    <property type="evidence" value="ECO:0007669"/>
    <property type="project" value="TreeGrafter"/>
</dbReference>
<organism evidence="8 9">
    <name type="scientific">Shewanella gaetbuli</name>
    <dbReference type="NCBI Taxonomy" id="220752"/>
    <lineage>
        <taxon>Bacteria</taxon>
        <taxon>Pseudomonadati</taxon>
        <taxon>Pseudomonadota</taxon>
        <taxon>Gammaproteobacteria</taxon>
        <taxon>Alteromonadales</taxon>
        <taxon>Shewanellaceae</taxon>
        <taxon>Shewanella</taxon>
    </lineage>
</organism>
<dbReference type="Gene3D" id="1.20.1270.180">
    <property type="match status" value="1"/>
</dbReference>
<dbReference type="InterPro" id="IPR036328">
    <property type="entry name" value="MliC_sf"/>
</dbReference>
<dbReference type="InterPro" id="IPR009739">
    <property type="entry name" value="LprI-like_N"/>
</dbReference>
<accession>A0A9X1ZM35</accession>
<dbReference type="EMBL" id="JAKIKP010000015">
    <property type="protein sequence ID" value="MCL1144101.1"/>
    <property type="molecule type" value="Genomic_DNA"/>
</dbReference>
<evidence type="ECO:0000256" key="1">
    <source>
        <dbReference type="ARBA" id="ARBA00022729"/>
    </source>
</evidence>
<feature type="domain" description="C-type lysozyme inhibitor" evidence="7">
    <location>
        <begin position="122"/>
        <end position="197"/>
    </location>
</feature>
<dbReference type="PANTHER" id="PTHR37549">
    <property type="entry name" value="LIPOPROTEIN LPRI"/>
    <property type="match status" value="1"/>
</dbReference>
<protein>
    <submittedName>
        <fullName evidence="8">MliC family protein</fullName>
    </submittedName>
</protein>
<evidence type="ECO:0000256" key="4">
    <source>
        <dbReference type="ARBA" id="ARBA00023288"/>
    </source>
</evidence>
<evidence type="ECO:0000256" key="2">
    <source>
        <dbReference type="ARBA" id="ARBA00023136"/>
    </source>
</evidence>
<dbReference type="InterPro" id="IPR018660">
    <property type="entry name" value="MliC"/>
</dbReference>
<sequence length="207" mass="23191">MQVNSTKIACILVTLLSTNLHAQSPSFDCQKAQGEIETLICQTDELAQLDNQLAPLYQKLISQVDANELKLIKAEQRGWIKGRNDCWKADDKLQCTKDNYQTRITELQIAAGAVEVPKEVNYQCQADKPFNLIVYFYNNTALPAAVFHYAGQNIPPTTPQLGLLTKTASGAKYVAQNTSLWTHQDEARLEEYGQKPVICVYQQISPN</sequence>
<keyword evidence="2" id="KW-0472">Membrane</keyword>
<dbReference type="RefSeq" id="WP_248996769.1">
    <property type="nucleotide sequence ID" value="NZ_JAKIKP010000015.1"/>
</dbReference>
<keyword evidence="4" id="KW-0449">Lipoprotein</keyword>
<keyword evidence="9" id="KW-1185">Reference proteome</keyword>
<evidence type="ECO:0000259" key="7">
    <source>
        <dbReference type="Pfam" id="PF09864"/>
    </source>
</evidence>
<dbReference type="InterPro" id="IPR052755">
    <property type="entry name" value="Lysozyme_Inhibitor_LprI"/>
</dbReference>
<reference evidence="8" key="1">
    <citation type="submission" date="2022-01" db="EMBL/GenBank/DDBJ databases">
        <title>Whole genome-based taxonomy of the Shewanellaceae.</title>
        <authorList>
            <person name="Martin-Rodriguez A.J."/>
        </authorList>
    </citation>
    <scope>NUCLEOTIDE SEQUENCE</scope>
    <source>
        <strain evidence="8">DSM 16422</strain>
    </source>
</reference>
<evidence type="ECO:0000256" key="5">
    <source>
        <dbReference type="SAM" id="SignalP"/>
    </source>
</evidence>
<feature type="domain" description="Lysozyme inhibitor LprI-like N-terminal" evidence="6">
    <location>
        <begin position="29"/>
        <end position="107"/>
    </location>
</feature>
<dbReference type="AlphaFoldDB" id="A0A9X1ZM35"/>
<dbReference type="Gene3D" id="2.40.128.200">
    <property type="match status" value="1"/>
</dbReference>
<evidence type="ECO:0000313" key="8">
    <source>
        <dbReference type="EMBL" id="MCL1144101.1"/>
    </source>
</evidence>
<evidence type="ECO:0000256" key="3">
    <source>
        <dbReference type="ARBA" id="ARBA00023139"/>
    </source>
</evidence>
<dbReference type="SUPFAM" id="SSF141488">
    <property type="entry name" value="YdhA-like"/>
    <property type="match status" value="1"/>
</dbReference>
<feature type="signal peptide" evidence="5">
    <location>
        <begin position="1"/>
        <end position="22"/>
    </location>
</feature>
<keyword evidence="3" id="KW-0564">Palmitate</keyword>
<dbReference type="PANTHER" id="PTHR37549:SF1">
    <property type="entry name" value="LIPOPROTEIN LPRI"/>
    <property type="match status" value="1"/>
</dbReference>
<gene>
    <name evidence="8" type="ORF">L2672_15595</name>
</gene>
<proteinExistence type="predicted"/>
<dbReference type="Proteomes" id="UP001139333">
    <property type="component" value="Unassembled WGS sequence"/>
</dbReference>
<dbReference type="Pfam" id="PF07007">
    <property type="entry name" value="LprI"/>
    <property type="match status" value="1"/>
</dbReference>
<comment type="caution">
    <text evidence="8">The sequence shown here is derived from an EMBL/GenBank/DDBJ whole genome shotgun (WGS) entry which is preliminary data.</text>
</comment>
<evidence type="ECO:0000259" key="6">
    <source>
        <dbReference type="Pfam" id="PF07007"/>
    </source>
</evidence>
<name>A0A9X1ZM35_9GAMM</name>